<organism evidence="1 2">
    <name type="scientific">Campylobacter showae RM3277</name>
    <dbReference type="NCBI Taxonomy" id="553219"/>
    <lineage>
        <taxon>Bacteria</taxon>
        <taxon>Pseudomonadati</taxon>
        <taxon>Campylobacterota</taxon>
        <taxon>Epsilonproteobacteria</taxon>
        <taxon>Campylobacterales</taxon>
        <taxon>Campylobacteraceae</taxon>
        <taxon>Campylobacter</taxon>
    </lineage>
</organism>
<dbReference type="RefSeq" id="WP_004321136.1">
    <property type="nucleotide sequence ID" value="NZ_ACVQ01000016.1"/>
</dbReference>
<reference evidence="1 2" key="1">
    <citation type="submission" date="2009-07" db="EMBL/GenBank/DDBJ databases">
        <authorList>
            <person name="Madupu R."/>
            <person name="Sebastian Y."/>
            <person name="Durkin A.S."/>
            <person name="Torralba M."/>
            <person name="Methe B."/>
            <person name="Sutton G.G."/>
            <person name="Strausberg R.L."/>
            <person name="Nelson K.E."/>
        </authorList>
    </citation>
    <scope>NUCLEOTIDE SEQUENCE [LARGE SCALE GENOMIC DNA]</scope>
    <source>
        <strain evidence="1 2">RM3277</strain>
    </source>
</reference>
<keyword evidence="2" id="KW-1185">Reference proteome</keyword>
<dbReference type="EMBL" id="ACVQ01000016">
    <property type="protein sequence ID" value="EET80110.1"/>
    <property type="molecule type" value="Genomic_DNA"/>
</dbReference>
<comment type="caution">
    <text evidence="1">The sequence shown here is derived from an EMBL/GenBank/DDBJ whole genome shotgun (WGS) entry which is preliminary data.</text>
</comment>
<dbReference type="AlphaFoldDB" id="C6REX9"/>
<dbReference type="Proteomes" id="UP000003107">
    <property type="component" value="Unassembled WGS sequence"/>
</dbReference>
<protein>
    <submittedName>
        <fullName evidence="1">Uncharacterized protein</fullName>
    </submittedName>
</protein>
<dbReference type="GeneID" id="65349611"/>
<sequence length="460" mass="51837">MKYTSIITPNDLARYADTRESQGIIPELIYLLIKQSAPDIKECRIPYGDAVNQSGMDGLVYCETGFLEFVPAGKSYWEIGTGKDPQEKASSDFQKRTDELSNEERANFTFVFATPRSAEANGWDEPKQRAWIKRRQNTGWKRIIIIDGVKLADWLREFPAIGKWMACKIGISSNLGDIITPLEHWNLTQSKFKNCNLIQSQFNGLALTPELFISSRDKACSALESIFLGKAKKLFIIAESENDVDDFVAAYLMTLGKEKAQKYADKCLFIKDKDTWQAISELRRSHVLVASPRLDLDDEQQNLLTLAIEKGHGVIVPFCDASSNGNDDVIDLKSPPSYQIKEILTKAQFPDALAEEFAKIGNRRLSALMRYLVGAAAPSYAKRNTARELAKACLIGRWDEENKADIQAIEEFVGKSYKEWIEKFRADALRPDSPLALIEGKWKVVSRDEAWDVLGGNDLE</sequence>
<gene>
    <name evidence="1" type="ORF">CAMSH0001_1713</name>
</gene>
<accession>C6REX9</accession>
<dbReference type="STRING" id="553219.CAMSH0001_1713"/>
<dbReference type="eggNOG" id="COG3093">
    <property type="taxonomic scope" value="Bacteria"/>
</dbReference>
<evidence type="ECO:0000313" key="1">
    <source>
        <dbReference type="EMBL" id="EET80110.1"/>
    </source>
</evidence>
<name>C6REX9_9BACT</name>
<proteinExistence type="predicted"/>
<evidence type="ECO:0000313" key="2">
    <source>
        <dbReference type="Proteomes" id="UP000003107"/>
    </source>
</evidence>